<evidence type="ECO:0000259" key="3">
    <source>
        <dbReference type="Pfam" id="PF00892"/>
    </source>
</evidence>
<evidence type="ECO:0000256" key="1">
    <source>
        <dbReference type="ARBA" id="ARBA00007362"/>
    </source>
</evidence>
<keyword evidence="2" id="KW-0472">Membrane</keyword>
<protein>
    <submittedName>
        <fullName evidence="4">DMT family transporter</fullName>
    </submittedName>
</protein>
<feature type="domain" description="EamA" evidence="3">
    <location>
        <begin position="191"/>
        <end position="325"/>
    </location>
</feature>
<dbReference type="EMBL" id="JAHHHV010000034">
    <property type="protein sequence ID" value="MBW4465217.1"/>
    <property type="molecule type" value="Genomic_DNA"/>
</dbReference>
<feature type="transmembrane region" description="Helical" evidence="2">
    <location>
        <begin position="134"/>
        <end position="152"/>
    </location>
</feature>
<feature type="transmembrane region" description="Helical" evidence="2">
    <location>
        <begin position="221"/>
        <end position="241"/>
    </location>
</feature>
<feature type="transmembrane region" description="Helical" evidence="2">
    <location>
        <begin position="253"/>
        <end position="270"/>
    </location>
</feature>
<proteinExistence type="inferred from homology"/>
<evidence type="ECO:0000313" key="5">
    <source>
        <dbReference type="Proteomes" id="UP000707356"/>
    </source>
</evidence>
<reference evidence="4" key="2">
    <citation type="journal article" date="2022" name="Microbiol. Resour. Announc.">
        <title>Metagenome Sequencing to Explore Phylogenomics of Terrestrial Cyanobacteria.</title>
        <authorList>
            <person name="Ward R.D."/>
            <person name="Stajich J.E."/>
            <person name="Johansen J.R."/>
            <person name="Huntemann M."/>
            <person name="Clum A."/>
            <person name="Foster B."/>
            <person name="Foster B."/>
            <person name="Roux S."/>
            <person name="Palaniappan K."/>
            <person name="Varghese N."/>
            <person name="Mukherjee S."/>
            <person name="Reddy T.B.K."/>
            <person name="Daum C."/>
            <person name="Copeland A."/>
            <person name="Chen I.A."/>
            <person name="Ivanova N.N."/>
            <person name="Kyrpides N.C."/>
            <person name="Shapiro N."/>
            <person name="Eloe-Fadrosh E.A."/>
            <person name="Pietrasiak N."/>
        </authorList>
    </citation>
    <scope>NUCLEOTIDE SEQUENCE</scope>
    <source>
        <strain evidence="4">GSE-TBD4-15B</strain>
    </source>
</reference>
<reference evidence="4" key="1">
    <citation type="submission" date="2021-05" db="EMBL/GenBank/DDBJ databases">
        <authorList>
            <person name="Pietrasiak N."/>
            <person name="Ward R."/>
            <person name="Stajich J.E."/>
            <person name="Kurbessoian T."/>
        </authorList>
    </citation>
    <scope>NUCLEOTIDE SEQUENCE</scope>
    <source>
        <strain evidence="4">GSE-TBD4-15B</strain>
    </source>
</reference>
<accession>A0A951P944</accession>
<dbReference type="GO" id="GO:0016020">
    <property type="term" value="C:membrane"/>
    <property type="evidence" value="ECO:0007669"/>
    <property type="project" value="InterPro"/>
</dbReference>
<dbReference type="PANTHER" id="PTHR22911">
    <property type="entry name" value="ACYL-MALONYL CONDENSING ENZYME-RELATED"/>
    <property type="match status" value="1"/>
</dbReference>
<comment type="similarity">
    <text evidence="1">Belongs to the EamA transporter family.</text>
</comment>
<dbReference type="InterPro" id="IPR000620">
    <property type="entry name" value="EamA_dom"/>
</dbReference>
<feature type="transmembrane region" description="Helical" evidence="2">
    <location>
        <begin position="63"/>
        <end position="85"/>
    </location>
</feature>
<feature type="transmembrane region" description="Helical" evidence="2">
    <location>
        <begin position="308"/>
        <end position="326"/>
    </location>
</feature>
<feature type="transmembrane region" description="Helical" evidence="2">
    <location>
        <begin position="189"/>
        <end position="209"/>
    </location>
</feature>
<dbReference type="SUPFAM" id="SSF103481">
    <property type="entry name" value="Multidrug resistance efflux transporter EmrE"/>
    <property type="match status" value="2"/>
</dbReference>
<evidence type="ECO:0000313" key="4">
    <source>
        <dbReference type="EMBL" id="MBW4465217.1"/>
    </source>
</evidence>
<dbReference type="PANTHER" id="PTHR22911:SF137">
    <property type="entry name" value="SOLUTE CARRIER FAMILY 35 MEMBER G2-RELATED"/>
    <property type="match status" value="1"/>
</dbReference>
<dbReference type="Proteomes" id="UP000707356">
    <property type="component" value="Unassembled WGS sequence"/>
</dbReference>
<evidence type="ECO:0000256" key="2">
    <source>
        <dbReference type="SAM" id="Phobius"/>
    </source>
</evidence>
<feature type="transmembrane region" description="Helical" evidence="2">
    <location>
        <begin position="164"/>
        <end position="183"/>
    </location>
</feature>
<comment type="caution">
    <text evidence="4">The sequence shown here is derived from an EMBL/GenBank/DDBJ whole genome shotgun (WGS) entry which is preliminary data.</text>
</comment>
<feature type="transmembrane region" description="Helical" evidence="2">
    <location>
        <begin position="106"/>
        <end position="128"/>
    </location>
</feature>
<dbReference type="AlphaFoldDB" id="A0A951P944"/>
<gene>
    <name evidence="4" type="ORF">KME07_07220</name>
</gene>
<feature type="transmembrane region" description="Helical" evidence="2">
    <location>
        <begin position="277"/>
        <end position="302"/>
    </location>
</feature>
<keyword evidence="2" id="KW-0812">Transmembrane</keyword>
<feature type="transmembrane region" description="Helical" evidence="2">
    <location>
        <begin position="18"/>
        <end position="43"/>
    </location>
</feature>
<dbReference type="Pfam" id="PF00892">
    <property type="entry name" value="EamA"/>
    <property type="match status" value="1"/>
</dbReference>
<name>A0A951P944_9CYAN</name>
<organism evidence="4 5">
    <name type="scientific">Pegethrix bostrychoides GSE-TBD4-15B</name>
    <dbReference type="NCBI Taxonomy" id="2839662"/>
    <lineage>
        <taxon>Bacteria</taxon>
        <taxon>Bacillati</taxon>
        <taxon>Cyanobacteriota</taxon>
        <taxon>Cyanophyceae</taxon>
        <taxon>Oculatellales</taxon>
        <taxon>Oculatellaceae</taxon>
        <taxon>Pegethrix</taxon>
    </lineage>
</organism>
<keyword evidence="2" id="KW-1133">Transmembrane helix</keyword>
<dbReference type="InterPro" id="IPR037185">
    <property type="entry name" value="EmrE-like"/>
</dbReference>
<sequence>MIEAIVTDWSQNGCRGEIVLGFSLVLLSAFLFCFQNVIVRILFSEQIVFGLLPTGGFVTPTLQHSFLLMFMRMLIGVPLMAILAPRLYPPIWQDIAQLRQPEQRPVLAGAAVCGSLMFLYLMLLYVSIGMIPTGIALTLFFTYPAFTTLLAWRWFNSRPTLFRWGIMAMILLGSFLTMPQTGLVDGGNYWLGALFGITSGIAYAFYTVIAQKSFEQLHPMPFTWISFATTLLLSAMSLVVWQLQDSQIPWTPLWIGGFLSALVTFSGHLINNFGIRLVGASTASMVGATNPALTVVLAWLTIQETLNGLQILGVATVTLSVALLSLERQPTQNVDISED</sequence>